<protein>
    <submittedName>
        <fullName evidence="11">Calcium binding and coiled-coil domain 1b</fullName>
    </submittedName>
</protein>
<dbReference type="GO" id="GO:0005737">
    <property type="term" value="C:cytoplasm"/>
    <property type="evidence" value="ECO:0007669"/>
    <property type="project" value="UniProtKB-SubCell"/>
</dbReference>
<evidence type="ECO:0000256" key="8">
    <source>
        <dbReference type="SAM" id="MobiDB-lite"/>
    </source>
</evidence>
<evidence type="ECO:0000259" key="9">
    <source>
        <dbReference type="Pfam" id="PF07888"/>
    </source>
</evidence>
<dbReference type="PANTHER" id="PTHR31915">
    <property type="entry name" value="SKICH DOMAIN-CONTAINING PROTEIN"/>
    <property type="match status" value="1"/>
</dbReference>
<evidence type="ECO:0000256" key="7">
    <source>
        <dbReference type="SAM" id="Coils"/>
    </source>
</evidence>
<dbReference type="AlphaFoldDB" id="A0A7N8XF30"/>
<accession>A0A7N8XF30</accession>
<evidence type="ECO:0000256" key="3">
    <source>
        <dbReference type="ARBA" id="ARBA00022490"/>
    </source>
</evidence>
<evidence type="ECO:0000256" key="5">
    <source>
        <dbReference type="ARBA" id="ARBA00023242"/>
    </source>
</evidence>
<dbReference type="PANTHER" id="PTHR31915:SF5">
    <property type="entry name" value="CALCIUM-BINDING AND COILED-COIL DOMAIN-CONTAINING PROTEIN 1"/>
    <property type="match status" value="1"/>
</dbReference>
<feature type="coiled-coil region" evidence="7">
    <location>
        <begin position="367"/>
        <end position="408"/>
    </location>
</feature>
<dbReference type="InterPro" id="IPR041611">
    <property type="entry name" value="SKICH"/>
</dbReference>
<keyword evidence="4 7" id="KW-0175">Coiled coil</keyword>
<evidence type="ECO:0000313" key="12">
    <source>
        <dbReference type="Proteomes" id="UP000261640"/>
    </source>
</evidence>
<feature type="region of interest" description="Disordered" evidence="8">
    <location>
        <begin position="164"/>
        <end position="186"/>
    </location>
</feature>
<proteinExistence type="inferred from homology"/>
<feature type="domain" description="Calcium binding and coiled-coil" evidence="9">
    <location>
        <begin position="114"/>
        <end position="303"/>
    </location>
</feature>
<evidence type="ECO:0000256" key="1">
    <source>
        <dbReference type="ARBA" id="ARBA00004123"/>
    </source>
</evidence>
<dbReference type="GO" id="GO:0003713">
    <property type="term" value="F:transcription coactivator activity"/>
    <property type="evidence" value="ECO:0007669"/>
    <property type="project" value="TreeGrafter"/>
</dbReference>
<dbReference type="InterPro" id="IPR012852">
    <property type="entry name" value="CALCOCO1-like"/>
</dbReference>
<comment type="subcellular location">
    <subcellularLocation>
        <location evidence="2">Cytoplasm</location>
    </subcellularLocation>
    <subcellularLocation>
        <location evidence="1">Nucleus</location>
    </subcellularLocation>
</comment>
<sequence length="425" mass="50135">MDKQSTVVFRNVGQLYFPQTRVECHYSLNSDHQWSSSDWIGIFEMGWSSVKQYYTYTWAAVPEGYTEGTSVNCCALFHACYLPRPSHVEYQFVYMDKMGEVCARSRPFTFCAPKPLEELETLKEEQDLEDGEEELLLVIPRAQLLQSRLEECLKKQAELQQALDQAEQETENEKENGIKSKTEWESERESMKEEISELRDNLRQKCELLKKMEGKQKDVKYSQESLTSELNKLMADKSESQQRIKDLEDNVKVLTDREKEGNMELERLKERVKKMSCQMKHNEEKRKSLQVESEAALVEVRRLQERLEASEHVAESLRRELRDLSTRQGHAHTELHQARLQVAQLTLQLSEENLVLREERANWALEREAYRHAAEIDKNKLQELNCEEQRKEEWLQEERMERERLEAELGTDRVSKSKYFAIAII</sequence>
<keyword evidence="12" id="KW-1185">Reference proteome</keyword>
<dbReference type="GeneTree" id="ENSGT00950000183025"/>
<dbReference type="Ensembl" id="ENSMAMT00000068194.1">
    <property type="protein sequence ID" value="ENSMAMP00000049407.1"/>
    <property type="gene ID" value="ENSMAMG00000024425.1"/>
</dbReference>
<dbReference type="Pfam" id="PF07888">
    <property type="entry name" value="CALCOCO1"/>
    <property type="match status" value="1"/>
</dbReference>
<reference evidence="11" key="2">
    <citation type="submission" date="2025-09" db="UniProtKB">
        <authorList>
            <consortium name="Ensembl"/>
        </authorList>
    </citation>
    <scope>IDENTIFICATION</scope>
</reference>
<evidence type="ECO:0000256" key="6">
    <source>
        <dbReference type="ARBA" id="ARBA00037963"/>
    </source>
</evidence>
<dbReference type="GO" id="GO:0045944">
    <property type="term" value="P:positive regulation of transcription by RNA polymerase II"/>
    <property type="evidence" value="ECO:0007669"/>
    <property type="project" value="TreeGrafter"/>
</dbReference>
<dbReference type="GO" id="GO:0005634">
    <property type="term" value="C:nucleus"/>
    <property type="evidence" value="ECO:0007669"/>
    <property type="project" value="UniProtKB-SubCell"/>
</dbReference>
<evidence type="ECO:0000256" key="4">
    <source>
        <dbReference type="ARBA" id="ARBA00023054"/>
    </source>
</evidence>
<dbReference type="Gene3D" id="2.60.40.2840">
    <property type="match status" value="1"/>
</dbReference>
<name>A0A7N8XF30_9TELE</name>
<dbReference type="Pfam" id="PF17751">
    <property type="entry name" value="SKICH"/>
    <property type="match status" value="1"/>
</dbReference>
<evidence type="ECO:0000259" key="10">
    <source>
        <dbReference type="Pfam" id="PF17751"/>
    </source>
</evidence>
<evidence type="ECO:0000313" key="11">
    <source>
        <dbReference type="Ensembl" id="ENSMAMP00000049407.1"/>
    </source>
</evidence>
<keyword evidence="3" id="KW-0963">Cytoplasm</keyword>
<evidence type="ECO:0000256" key="2">
    <source>
        <dbReference type="ARBA" id="ARBA00004496"/>
    </source>
</evidence>
<dbReference type="InterPro" id="IPR051002">
    <property type="entry name" value="UBA_autophagy_assoc_protein"/>
</dbReference>
<feature type="compositionally biased region" description="Basic and acidic residues" evidence="8">
    <location>
        <begin position="171"/>
        <end position="186"/>
    </location>
</feature>
<comment type="similarity">
    <text evidence="6">Belongs to the CALCOCO family.</text>
</comment>
<feature type="domain" description="SKICH" evidence="10">
    <location>
        <begin position="7"/>
        <end position="110"/>
    </location>
</feature>
<reference evidence="11" key="1">
    <citation type="submission" date="2025-08" db="UniProtKB">
        <authorList>
            <consortium name="Ensembl"/>
        </authorList>
    </citation>
    <scope>IDENTIFICATION</scope>
</reference>
<organism evidence="11 12">
    <name type="scientific">Mastacembelus armatus</name>
    <name type="common">zig-zag eel</name>
    <dbReference type="NCBI Taxonomy" id="205130"/>
    <lineage>
        <taxon>Eukaryota</taxon>
        <taxon>Metazoa</taxon>
        <taxon>Chordata</taxon>
        <taxon>Craniata</taxon>
        <taxon>Vertebrata</taxon>
        <taxon>Euteleostomi</taxon>
        <taxon>Actinopterygii</taxon>
        <taxon>Neopterygii</taxon>
        <taxon>Teleostei</taxon>
        <taxon>Neoteleostei</taxon>
        <taxon>Acanthomorphata</taxon>
        <taxon>Anabantaria</taxon>
        <taxon>Synbranchiformes</taxon>
        <taxon>Mastacembelidae</taxon>
        <taxon>Mastacembelus</taxon>
    </lineage>
</organism>
<dbReference type="Proteomes" id="UP000261640">
    <property type="component" value="Unplaced"/>
</dbReference>
<keyword evidence="5" id="KW-0539">Nucleus</keyword>
<dbReference type="InParanoid" id="A0A7N8XF30"/>